<name>A0A1I3HMI9_9FIRM</name>
<dbReference type="GO" id="GO:0055085">
    <property type="term" value="P:transmembrane transport"/>
    <property type="evidence" value="ECO:0007669"/>
    <property type="project" value="InterPro"/>
</dbReference>
<feature type="transmembrane region" description="Helical" evidence="10">
    <location>
        <begin position="134"/>
        <end position="161"/>
    </location>
</feature>
<dbReference type="OrthoDB" id="9773221at2"/>
<evidence type="ECO:0000256" key="3">
    <source>
        <dbReference type="ARBA" id="ARBA00022448"/>
    </source>
</evidence>
<evidence type="ECO:0000256" key="9">
    <source>
        <dbReference type="ARBA" id="ARBA00041107"/>
    </source>
</evidence>
<keyword evidence="4" id="KW-1003">Cell membrane</keyword>
<dbReference type="InterPro" id="IPR045621">
    <property type="entry name" value="BPD_transp_1_N"/>
</dbReference>
<organism evidence="12 13">
    <name type="scientific">Tindallia magadiensis</name>
    <dbReference type="NCBI Taxonomy" id="69895"/>
    <lineage>
        <taxon>Bacteria</taxon>
        <taxon>Bacillati</taxon>
        <taxon>Bacillota</taxon>
        <taxon>Clostridia</taxon>
        <taxon>Peptostreptococcales</taxon>
        <taxon>Tindalliaceae</taxon>
        <taxon>Tindallia</taxon>
    </lineage>
</organism>
<feature type="transmembrane region" description="Helical" evidence="10">
    <location>
        <begin position="173"/>
        <end position="192"/>
    </location>
</feature>
<keyword evidence="13" id="KW-1185">Reference proteome</keyword>
<dbReference type="CDD" id="cd06261">
    <property type="entry name" value="TM_PBP2"/>
    <property type="match status" value="1"/>
</dbReference>
<dbReference type="InterPro" id="IPR035906">
    <property type="entry name" value="MetI-like_sf"/>
</dbReference>
<feature type="transmembrane region" description="Helical" evidence="10">
    <location>
        <begin position="231"/>
        <end position="256"/>
    </location>
</feature>
<keyword evidence="7 10" id="KW-0472">Membrane</keyword>
<dbReference type="SUPFAM" id="SSF161098">
    <property type="entry name" value="MetI-like"/>
    <property type="match status" value="1"/>
</dbReference>
<evidence type="ECO:0000256" key="6">
    <source>
        <dbReference type="ARBA" id="ARBA00022989"/>
    </source>
</evidence>
<dbReference type="AlphaFoldDB" id="A0A1I3HMI9"/>
<dbReference type="PROSITE" id="PS50928">
    <property type="entry name" value="ABC_TM1"/>
    <property type="match status" value="1"/>
</dbReference>
<evidence type="ECO:0000256" key="4">
    <source>
        <dbReference type="ARBA" id="ARBA00022475"/>
    </source>
</evidence>
<dbReference type="RefSeq" id="WP_093373785.1">
    <property type="nucleotide sequence ID" value="NZ_FOQA01000014.1"/>
</dbReference>
<evidence type="ECO:0000259" key="11">
    <source>
        <dbReference type="PROSITE" id="PS50928"/>
    </source>
</evidence>
<accession>A0A1I3HMI9</accession>
<dbReference type="PANTHER" id="PTHR43163:SF5">
    <property type="entry name" value="GLUTATHIONE TRANSPORT SYSTEM PERMEASE PROTEIN GSIC"/>
    <property type="match status" value="1"/>
</dbReference>
<feature type="transmembrane region" description="Helical" evidence="10">
    <location>
        <begin position="276"/>
        <end position="299"/>
    </location>
</feature>
<comment type="function">
    <text evidence="8">Part of the ABC transporter complex GsiABCD involved in glutathione import. Probably responsible for the translocation of the substrate across the membrane.</text>
</comment>
<keyword evidence="3 10" id="KW-0813">Transport</keyword>
<evidence type="ECO:0000256" key="5">
    <source>
        <dbReference type="ARBA" id="ARBA00022692"/>
    </source>
</evidence>
<evidence type="ECO:0000256" key="2">
    <source>
        <dbReference type="ARBA" id="ARBA00009306"/>
    </source>
</evidence>
<dbReference type="GO" id="GO:0005886">
    <property type="term" value="C:plasma membrane"/>
    <property type="evidence" value="ECO:0007669"/>
    <property type="project" value="UniProtKB-SubCell"/>
</dbReference>
<dbReference type="EMBL" id="FOQA01000014">
    <property type="protein sequence ID" value="SFI36843.1"/>
    <property type="molecule type" value="Genomic_DNA"/>
</dbReference>
<evidence type="ECO:0000256" key="8">
    <source>
        <dbReference type="ARBA" id="ARBA00037215"/>
    </source>
</evidence>
<dbReference type="Proteomes" id="UP000199287">
    <property type="component" value="Unassembled WGS sequence"/>
</dbReference>
<comment type="similarity">
    <text evidence="2 10">Belongs to the binding-protein-dependent transport system permease family.</text>
</comment>
<evidence type="ECO:0000256" key="1">
    <source>
        <dbReference type="ARBA" id="ARBA00004651"/>
    </source>
</evidence>
<evidence type="ECO:0000313" key="13">
    <source>
        <dbReference type="Proteomes" id="UP000199287"/>
    </source>
</evidence>
<dbReference type="PANTHER" id="PTHR43163">
    <property type="entry name" value="DIPEPTIDE TRANSPORT SYSTEM PERMEASE PROTEIN DPPB-RELATED"/>
    <property type="match status" value="1"/>
</dbReference>
<gene>
    <name evidence="12" type="ORF">SAMN05192551_11415</name>
</gene>
<dbReference type="InterPro" id="IPR000515">
    <property type="entry name" value="MetI-like"/>
</dbReference>
<dbReference type="Pfam" id="PF19300">
    <property type="entry name" value="BPD_transp_1_N"/>
    <property type="match status" value="1"/>
</dbReference>
<feature type="transmembrane region" description="Helical" evidence="10">
    <location>
        <begin position="99"/>
        <end position="122"/>
    </location>
</feature>
<evidence type="ECO:0000313" key="12">
    <source>
        <dbReference type="EMBL" id="SFI36843.1"/>
    </source>
</evidence>
<keyword evidence="5 10" id="KW-0812">Transmembrane</keyword>
<dbReference type="STRING" id="69895.SAMN05192551_11415"/>
<evidence type="ECO:0000256" key="10">
    <source>
        <dbReference type="RuleBase" id="RU363032"/>
    </source>
</evidence>
<proteinExistence type="inferred from homology"/>
<protein>
    <recommendedName>
        <fullName evidence="9">Glutathione transport system permease protein GsiC</fullName>
    </recommendedName>
</protein>
<feature type="transmembrane region" description="Helical" evidence="10">
    <location>
        <begin position="12"/>
        <end position="30"/>
    </location>
</feature>
<evidence type="ECO:0000256" key="7">
    <source>
        <dbReference type="ARBA" id="ARBA00023136"/>
    </source>
</evidence>
<feature type="domain" description="ABC transmembrane type-1" evidence="11">
    <location>
        <begin position="95"/>
        <end position="292"/>
    </location>
</feature>
<comment type="subcellular location">
    <subcellularLocation>
        <location evidence="1 10">Cell membrane</location>
        <topology evidence="1 10">Multi-pass membrane protein</topology>
    </subcellularLocation>
</comment>
<keyword evidence="6 10" id="KW-1133">Transmembrane helix</keyword>
<dbReference type="Pfam" id="PF00528">
    <property type="entry name" value="BPD_transp_1"/>
    <property type="match status" value="1"/>
</dbReference>
<dbReference type="Gene3D" id="1.10.3720.10">
    <property type="entry name" value="MetI-like"/>
    <property type="match status" value="1"/>
</dbReference>
<sequence>MKEYIIKRLINVIPIMFVVSVVIFLFIHFIPGDPARMVVGHDADIQEVELMREQMGLNDPYPVQYKNFIVGVFTGNWGNSLKTGLPVWDMLIPRVKPTLLLALFSITWSVVVGITIGVLAAVKRGKILDYIVMIAAASGISVPLFWLGLMLMQIFSVQLGWLPTTGVSCLKGYILPSITLGAGITAMIARYCRSAMIEILRENYIRMARAKGLSEFIVVNKHALRNALVDVITIVGLQFGYLLAGSVLVETVFAIPGLGRLLIDSILFRDYTVVQTVLLLFTFQFIIVNLVVDVLYGVFNPKIKYE</sequence>
<reference evidence="13" key="1">
    <citation type="submission" date="2016-10" db="EMBL/GenBank/DDBJ databases">
        <authorList>
            <person name="Varghese N."/>
            <person name="Submissions S."/>
        </authorList>
    </citation>
    <scope>NUCLEOTIDE SEQUENCE [LARGE SCALE GENOMIC DNA]</scope>
    <source>
        <strain evidence="13">Z-7934</strain>
    </source>
</reference>